<dbReference type="PANTHER" id="PTHR45754:SF3">
    <property type="entry name" value="METHYLENETETRAHYDROFOLATE REDUCTASE (NADPH)"/>
    <property type="match status" value="1"/>
</dbReference>
<evidence type="ECO:0000256" key="1">
    <source>
        <dbReference type="ARBA" id="ARBA00001974"/>
    </source>
</evidence>
<organism evidence="9 10">
    <name type="scientific">Cyanobium gracile UHCC 0139</name>
    <dbReference type="NCBI Taxonomy" id="3110308"/>
    <lineage>
        <taxon>Bacteria</taxon>
        <taxon>Bacillati</taxon>
        <taxon>Cyanobacteriota</taxon>
        <taxon>Cyanophyceae</taxon>
        <taxon>Synechococcales</taxon>
        <taxon>Prochlorococcaceae</taxon>
        <taxon>Cyanobium</taxon>
    </lineage>
</organism>
<comment type="pathway">
    <text evidence="2 8">One-carbon metabolism; tetrahydrofolate interconversion.</text>
</comment>
<comment type="caution">
    <text evidence="9">The sequence shown here is derived from an EMBL/GenBank/DDBJ whole genome shotgun (WGS) entry which is preliminary data.</text>
</comment>
<dbReference type="SUPFAM" id="SSF51730">
    <property type="entry name" value="FAD-linked oxidoreductase"/>
    <property type="match status" value="1"/>
</dbReference>
<accession>A0ABU5RPR8</accession>
<sequence>MMPLSWRWPLQLRQVLADGRFAVTAEVTPPRGGDATRTLEAATALRGLVHAVNVTDGSRAVMRMSSLAVCRLLLEVGIEPVLQMTCRDRNRIALQADLLGAHALGIRNLLCLTGDPVRAGDQPGVRAVNELEAVRLLQLVRGLNAGEDPVKGELPDGATALFPGAAADPQSASWSGLISRVRRKQEAGARFLQTQMVMDAAALRRFVEEITGPLGLPVLAGVFLLKSARNAQFINRVVPGACIPQSLIDRLAGAADPAAEGVAIAAEQVATYRSIAQGVHLMAIKAEHRIPEILQLAGLGGAAGGEVGAQELGHGLLLR</sequence>
<keyword evidence="4 8" id="KW-0285">Flavoprotein</keyword>
<dbReference type="Gene3D" id="3.20.20.220">
    <property type="match status" value="1"/>
</dbReference>
<dbReference type="RefSeq" id="WP_323303820.1">
    <property type="nucleotide sequence ID" value="NZ_JAYGHX010000001.1"/>
</dbReference>
<dbReference type="GO" id="GO:0004489">
    <property type="term" value="F:methylenetetrahydrofolate reductase [NAD(P)H] activity"/>
    <property type="evidence" value="ECO:0007669"/>
    <property type="project" value="UniProtKB-EC"/>
</dbReference>
<proteinExistence type="inferred from homology"/>
<evidence type="ECO:0000313" key="10">
    <source>
        <dbReference type="Proteomes" id="UP001304461"/>
    </source>
</evidence>
<evidence type="ECO:0000256" key="7">
    <source>
        <dbReference type="ARBA" id="ARBA00048628"/>
    </source>
</evidence>
<keyword evidence="10" id="KW-1185">Reference proteome</keyword>
<name>A0ABU5RPR8_9CYAN</name>
<evidence type="ECO:0000256" key="4">
    <source>
        <dbReference type="ARBA" id="ARBA00022630"/>
    </source>
</evidence>
<dbReference type="Proteomes" id="UP001304461">
    <property type="component" value="Unassembled WGS sequence"/>
</dbReference>
<evidence type="ECO:0000256" key="3">
    <source>
        <dbReference type="ARBA" id="ARBA00006743"/>
    </source>
</evidence>
<evidence type="ECO:0000256" key="8">
    <source>
        <dbReference type="RuleBase" id="RU003862"/>
    </source>
</evidence>
<evidence type="ECO:0000313" key="9">
    <source>
        <dbReference type="EMBL" id="MEA5389671.1"/>
    </source>
</evidence>
<dbReference type="EMBL" id="JAYGHX010000001">
    <property type="protein sequence ID" value="MEA5389671.1"/>
    <property type="molecule type" value="Genomic_DNA"/>
</dbReference>
<protein>
    <recommendedName>
        <fullName evidence="8">Methylenetetrahydrofolate reductase</fullName>
    </recommendedName>
</protein>
<evidence type="ECO:0000256" key="5">
    <source>
        <dbReference type="ARBA" id="ARBA00022827"/>
    </source>
</evidence>
<keyword evidence="5 8" id="KW-0274">FAD</keyword>
<dbReference type="InterPro" id="IPR003171">
    <property type="entry name" value="Mehydrof_redctse-like"/>
</dbReference>
<dbReference type="CDD" id="cd00537">
    <property type="entry name" value="MTHFR"/>
    <property type="match status" value="1"/>
</dbReference>
<comment type="cofactor">
    <cofactor evidence="1 8">
        <name>FAD</name>
        <dbReference type="ChEBI" id="CHEBI:57692"/>
    </cofactor>
</comment>
<comment type="catalytic activity">
    <reaction evidence="7">
        <text>(6S)-5-methyl-5,6,7,8-tetrahydrofolate + NAD(+) = (6R)-5,10-methylene-5,6,7,8-tetrahydrofolate + NADH + H(+)</text>
        <dbReference type="Rhea" id="RHEA:19821"/>
        <dbReference type="ChEBI" id="CHEBI:15378"/>
        <dbReference type="ChEBI" id="CHEBI:15636"/>
        <dbReference type="ChEBI" id="CHEBI:18608"/>
        <dbReference type="ChEBI" id="CHEBI:57540"/>
        <dbReference type="ChEBI" id="CHEBI:57945"/>
        <dbReference type="EC" id="1.5.1.54"/>
    </reaction>
    <physiologicalReaction direction="right-to-left" evidence="7">
        <dbReference type="Rhea" id="RHEA:19823"/>
    </physiologicalReaction>
</comment>
<keyword evidence="6 8" id="KW-0560">Oxidoreductase</keyword>
<comment type="similarity">
    <text evidence="3 8">Belongs to the methylenetetrahydrofolate reductase family.</text>
</comment>
<evidence type="ECO:0000256" key="6">
    <source>
        <dbReference type="ARBA" id="ARBA00023002"/>
    </source>
</evidence>
<evidence type="ECO:0000256" key="2">
    <source>
        <dbReference type="ARBA" id="ARBA00004777"/>
    </source>
</evidence>
<reference evidence="9 10" key="1">
    <citation type="submission" date="2023-12" db="EMBL/GenBank/DDBJ databases">
        <title>Baltic Sea Cyanobacteria.</title>
        <authorList>
            <person name="Delbaje E."/>
            <person name="Fewer D.P."/>
            <person name="Shishido T.K."/>
        </authorList>
    </citation>
    <scope>NUCLEOTIDE SEQUENCE [LARGE SCALE GENOMIC DNA]</scope>
    <source>
        <strain evidence="9 10">UHCC 0139</strain>
    </source>
</reference>
<gene>
    <name evidence="9" type="ORF">VB738_00225</name>
</gene>
<dbReference type="Pfam" id="PF02219">
    <property type="entry name" value="MTHFR"/>
    <property type="match status" value="1"/>
</dbReference>
<dbReference type="PANTHER" id="PTHR45754">
    <property type="entry name" value="METHYLENETETRAHYDROFOLATE REDUCTASE"/>
    <property type="match status" value="1"/>
</dbReference>
<dbReference type="InterPro" id="IPR029041">
    <property type="entry name" value="FAD-linked_oxidoreductase-like"/>
</dbReference>